<feature type="transmembrane region" description="Helical" evidence="3">
    <location>
        <begin position="196"/>
        <end position="213"/>
    </location>
</feature>
<accession>A0A194XJV4</accession>
<comment type="subcellular location">
    <subcellularLocation>
        <location evidence="1">Membrane</location>
        <topology evidence="1">Multi-pass membrane protein</topology>
    </subcellularLocation>
</comment>
<organism evidence="5 6">
    <name type="scientific">Mollisia scopiformis</name>
    <name type="common">Conifer needle endophyte fungus</name>
    <name type="synonym">Phialocephala scopiformis</name>
    <dbReference type="NCBI Taxonomy" id="149040"/>
    <lineage>
        <taxon>Eukaryota</taxon>
        <taxon>Fungi</taxon>
        <taxon>Dikarya</taxon>
        <taxon>Ascomycota</taxon>
        <taxon>Pezizomycotina</taxon>
        <taxon>Leotiomycetes</taxon>
        <taxon>Helotiales</taxon>
        <taxon>Mollisiaceae</taxon>
        <taxon>Mollisia</taxon>
    </lineage>
</organism>
<feature type="compositionally biased region" description="Basic and acidic residues" evidence="2">
    <location>
        <begin position="508"/>
        <end position="522"/>
    </location>
</feature>
<feature type="region of interest" description="Disordered" evidence="2">
    <location>
        <begin position="479"/>
        <end position="522"/>
    </location>
</feature>
<feature type="transmembrane region" description="Helical" evidence="3">
    <location>
        <begin position="429"/>
        <end position="452"/>
    </location>
</feature>
<feature type="transmembrane region" description="Helical" evidence="3">
    <location>
        <begin position="279"/>
        <end position="301"/>
    </location>
</feature>
<evidence type="ECO:0000256" key="1">
    <source>
        <dbReference type="ARBA" id="ARBA00004141"/>
    </source>
</evidence>
<dbReference type="RefSeq" id="XP_018074422.1">
    <property type="nucleotide sequence ID" value="XM_018211719.1"/>
</dbReference>
<feature type="transmembrane region" description="Helical" evidence="3">
    <location>
        <begin position="60"/>
        <end position="79"/>
    </location>
</feature>
<reference evidence="5 6" key="1">
    <citation type="submission" date="2015-10" db="EMBL/GenBank/DDBJ databases">
        <title>Full genome of DAOMC 229536 Phialocephala scopiformis, a fungal endophyte of spruce producing the potent anti-insectan compound rugulosin.</title>
        <authorList>
            <consortium name="DOE Joint Genome Institute"/>
            <person name="Walker A.K."/>
            <person name="Frasz S.L."/>
            <person name="Seifert K.A."/>
            <person name="Miller J.D."/>
            <person name="Mondo S.J."/>
            <person name="Labutti K."/>
            <person name="Lipzen A."/>
            <person name="Dockter R."/>
            <person name="Kennedy M."/>
            <person name="Grigoriev I.V."/>
            <person name="Spatafora J.W."/>
        </authorList>
    </citation>
    <scope>NUCLEOTIDE SEQUENCE [LARGE SCALE GENOMIC DNA]</scope>
    <source>
        <strain evidence="5 6">CBS 120377</strain>
    </source>
</reference>
<dbReference type="InterPro" id="IPR036259">
    <property type="entry name" value="MFS_trans_sf"/>
</dbReference>
<feature type="transmembrane region" description="Helical" evidence="3">
    <location>
        <begin position="155"/>
        <end position="176"/>
    </location>
</feature>
<dbReference type="KEGG" id="psco:LY89DRAFT_641571"/>
<dbReference type="GeneID" id="28821445"/>
<dbReference type="PANTHER" id="PTHR23520">
    <property type="entry name" value="TRANSPORTER, PUTATIVE (AFU_ORTHOLOGUE AFUA_3G04000)-RELATED"/>
    <property type="match status" value="1"/>
</dbReference>
<dbReference type="InParanoid" id="A0A194XJV4"/>
<dbReference type="OrthoDB" id="10027823at2759"/>
<dbReference type="GO" id="GO:0000329">
    <property type="term" value="C:fungal-type vacuole membrane"/>
    <property type="evidence" value="ECO:0007669"/>
    <property type="project" value="TreeGrafter"/>
</dbReference>
<evidence type="ECO:0000313" key="5">
    <source>
        <dbReference type="EMBL" id="KUJ20067.1"/>
    </source>
</evidence>
<dbReference type="GO" id="GO:0022857">
    <property type="term" value="F:transmembrane transporter activity"/>
    <property type="evidence" value="ECO:0007669"/>
    <property type="project" value="InterPro"/>
</dbReference>
<dbReference type="InterPro" id="IPR011701">
    <property type="entry name" value="MFS"/>
</dbReference>
<dbReference type="Proteomes" id="UP000070700">
    <property type="component" value="Unassembled WGS sequence"/>
</dbReference>
<evidence type="ECO:0000256" key="3">
    <source>
        <dbReference type="SAM" id="Phobius"/>
    </source>
</evidence>
<sequence>MAFLSHIKWLYREFGLNSLYDAGRDAWLIILARCCRMFAFGTNSLILALFFSSLKFSDSAIGLFMTLTLLGDVLLSLLLTLVADRVGRRRVLFCGSVLMVLSGAAFAYFENYWILLIAAVLGVISATGGDFGPFRAIEESILSTLTKPNTRAEVISWYVTTATLGQSVGTEVAGRIVHALQGKEGWTLTDAYHGVFWMYSGMGMVNMIVMLCLSDKCEAKKVIQDVKEVEEAEILLDGEEERETDEGTATPIEPTSPKPMKQSFFAQISKDTRSSMYKLWFLLIVDSLADGMVPLSLTNYYMDQKFHLPKSTLGDITSASYFLGFFGTIFAGPLSRRLGLVNTMVFTHLPSSAAVLVFSLPKTVWLSVVLLLVRMGLNNMDQAPRTSLIAAIVRPEERTAIMGITSMLRTLASTTGPTVTGILAGQQRFWIAFVVAGSLRIAYDLGLWAIFINLKLFQNEEKDGDGEGEVLMRQIVRDGGRERENDEEELRDLVSESGSESGRSSGSLRREMKEDELNDSGK</sequence>
<feature type="transmembrane region" description="Helical" evidence="3">
    <location>
        <begin position="34"/>
        <end position="54"/>
    </location>
</feature>
<dbReference type="Gene3D" id="1.20.1250.20">
    <property type="entry name" value="MFS general substrate transporter like domains"/>
    <property type="match status" value="1"/>
</dbReference>
<keyword evidence="3" id="KW-1133">Transmembrane helix</keyword>
<feature type="transmembrane region" description="Helical" evidence="3">
    <location>
        <begin position="91"/>
        <end position="109"/>
    </location>
</feature>
<dbReference type="FunCoup" id="A0A194XJV4">
    <property type="interactions" value="142"/>
</dbReference>
<feature type="domain" description="Major facilitator superfamily (MFS) profile" evidence="4">
    <location>
        <begin position="1"/>
        <end position="455"/>
    </location>
</feature>
<feature type="compositionally biased region" description="Low complexity" evidence="2">
    <location>
        <begin position="495"/>
        <end position="507"/>
    </location>
</feature>
<dbReference type="SUPFAM" id="SSF103473">
    <property type="entry name" value="MFS general substrate transporter"/>
    <property type="match status" value="1"/>
</dbReference>
<evidence type="ECO:0000259" key="4">
    <source>
        <dbReference type="PROSITE" id="PS50850"/>
    </source>
</evidence>
<evidence type="ECO:0000313" key="6">
    <source>
        <dbReference type="Proteomes" id="UP000070700"/>
    </source>
</evidence>
<dbReference type="EMBL" id="KQ947410">
    <property type="protein sequence ID" value="KUJ20067.1"/>
    <property type="molecule type" value="Genomic_DNA"/>
</dbReference>
<feature type="transmembrane region" description="Helical" evidence="3">
    <location>
        <begin position="353"/>
        <end position="373"/>
    </location>
</feature>
<protein>
    <submittedName>
        <fullName evidence="5">MFS general substrate transporter</fullName>
    </submittedName>
</protein>
<feature type="transmembrane region" description="Helical" evidence="3">
    <location>
        <begin position="115"/>
        <end position="134"/>
    </location>
</feature>
<keyword evidence="6" id="KW-1185">Reference proteome</keyword>
<dbReference type="Pfam" id="PF07690">
    <property type="entry name" value="MFS_1"/>
    <property type="match status" value="2"/>
</dbReference>
<dbReference type="PROSITE" id="PS50850">
    <property type="entry name" value="MFS"/>
    <property type="match status" value="1"/>
</dbReference>
<dbReference type="PANTHER" id="PTHR23520:SF5">
    <property type="entry name" value="TRANSPORTER, PUTATIVE (AFU_ORTHOLOGUE AFUA_3G04000)-RELATED"/>
    <property type="match status" value="1"/>
</dbReference>
<feature type="transmembrane region" description="Helical" evidence="3">
    <location>
        <begin position="313"/>
        <end position="332"/>
    </location>
</feature>
<keyword evidence="3" id="KW-0812">Transmembrane</keyword>
<dbReference type="AlphaFoldDB" id="A0A194XJV4"/>
<keyword evidence="3" id="KW-0472">Membrane</keyword>
<dbReference type="InterPro" id="IPR020846">
    <property type="entry name" value="MFS_dom"/>
</dbReference>
<gene>
    <name evidence="5" type="ORF">LY89DRAFT_641571</name>
</gene>
<name>A0A194XJV4_MOLSC</name>
<proteinExistence type="predicted"/>
<evidence type="ECO:0000256" key="2">
    <source>
        <dbReference type="SAM" id="MobiDB-lite"/>
    </source>
</evidence>